<dbReference type="SUPFAM" id="SSF57783">
    <property type="entry name" value="Zinc beta-ribbon"/>
    <property type="match status" value="1"/>
</dbReference>
<keyword evidence="1" id="KW-1133">Transmembrane helix</keyword>
<keyword evidence="1" id="KW-0812">Transmembrane</keyword>
<comment type="caution">
    <text evidence="2">The sequence shown here is derived from an EMBL/GenBank/DDBJ whole genome shotgun (WGS) entry which is preliminary data.</text>
</comment>
<keyword evidence="1" id="KW-0472">Membrane</keyword>
<sequence length="74" mass="9017">MAYSLSHLWIRQFLFVYLFHFFYLVSNNILYPKEDKERKILLYACESFCIEKQSMQIEAVRHNFTTFIMPVSII</sequence>
<evidence type="ECO:0008006" key="4">
    <source>
        <dbReference type="Google" id="ProtNLM"/>
    </source>
</evidence>
<keyword evidence="3" id="KW-1185">Reference proteome</keyword>
<organism evidence="2 3">
    <name type="scientific">Platanthera guangdongensis</name>
    <dbReference type="NCBI Taxonomy" id="2320717"/>
    <lineage>
        <taxon>Eukaryota</taxon>
        <taxon>Viridiplantae</taxon>
        <taxon>Streptophyta</taxon>
        <taxon>Embryophyta</taxon>
        <taxon>Tracheophyta</taxon>
        <taxon>Spermatophyta</taxon>
        <taxon>Magnoliopsida</taxon>
        <taxon>Liliopsida</taxon>
        <taxon>Asparagales</taxon>
        <taxon>Orchidaceae</taxon>
        <taxon>Orchidoideae</taxon>
        <taxon>Orchideae</taxon>
        <taxon>Orchidinae</taxon>
        <taxon>Platanthera</taxon>
    </lineage>
</organism>
<dbReference type="EMBL" id="JBBWWR010000010">
    <property type="protein sequence ID" value="KAK8960443.1"/>
    <property type="molecule type" value="Genomic_DNA"/>
</dbReference>
<gene>
    <name evidence="2" type="ORF">KSP40_PGU007770</name>
</gene>
<accession>A0ABR2MBX0</accession>
<reference evidence="2 3" key="1">
    <citation type="journal article" date="2022" name="Nat. Plants">
        <title>Genomes of leafy and leafless Platanthera orchids illuminate the evolution of mycoheterotrophy.</title>
        <authorList>
            <person name="Li M.H."/>
            <person name="Liu K.W."/>
            <person name="Li Z."/>
            <person name="Lu H.C."/>
            <person name="Ye Q.L."/>
            <person name="Zhang D."/>
            <person name="Wang J.Y."/>
            <person name="Li Y.F."/>
            <person name="Zhong Z.M."/>
            <person name="Liu X."/>
            <person name="Yu X."/>
            <person name="Liu D.K."/>
            <person name="Tu X.D."/>
            <person name="Liu B."/>
            <person name="Hao Y."/>
            <person name="Liao X.Y."/>
            <person name="Jiang Y.T."/>
            <person name="Sun W.H."/>
            <person name="Chen J."/>
            <person name="Chen Y.Q."/>
            <person name="Ai Y."/>
            <person name="Zhai J.W."/>
            <person name="Wu S.S."/>
            <person name="Zhou Z."/>
            <person name="Hsiao Y.Y."/>
            <person name="Wu W.L."/>
            <person name="Chen Y.Y."/>
            <person name="Lin Y.F."/>
            <person name="Hsu J.L."/>
            <person name="Li C.Y."/>
            <person name="Wang Z.W."/>
            <person name="Zhao X."/>
            <person name="Zhong W.Y."/>
            <person name="Ma X.K."/>
            <person name="Ma L."/>
            <person name="Huang J."/>
            <person name="Chen G.Z."/>
            <person name="Huang M.Z."/>
            <person name="Huang L."/>
            <person name="Peng D.H."/>
            <person name="Luo Y.B."/>
            <person name="Zou S.Q."/>
            <person name="Chen S.P."/>
            <person name="Lan S."/>
            <person name="Tsai W.C."/>
            <person name="Van de Peer Y."/>
            <person name="Liu Z.J."/>
        </authorList>
    </citation>
    <scope>NUCLEOTIDE SEQUENCE [LARGE SCALE GENOMIC DNA]</scope>
    <source>
        <strain evidence="2">Lor288</strain>
    </source>
</reference>
<dbReference type="Proteomes" id="UP001412067">
    <property type="component" value="Unassembled WGS sequence"/>
</dbReference>
<evidence type="ECO:0000313" key="2">
    <source>
        <dbReference type="EMBL" id="KAK8960443.1"/>
    </source>
</evidence>
<evidence type="ECO:0000313" key="3">
    <source>
        <dbReference type="Proteomes" id="UP001412067"/>
    </source>
</evidence>
<name>A0ABR2MBX0_9ASPA</name>
<protein>
    <recommendedName>
        <fullName evidence="4">Secreted protein</fullName>
    </recommendedName>
</protein>
<feature type="transmembrane region" description="Helical" evidence="1">
    <location>
        <begin position="12"/>
        <end position="31"/>
    </location>
</feature>
<dbReference type="Gene3D" id="2.20.25.10">
    <property type="match status" value="1"/>
</dbReference>
<proteinExistence type="predicted"/>
<evidence type="ECO:0000256" key="1">
    <source>
        <dbReference type="SAM" id="Phobius"/>
    </source>
</evidence>